<dbReference type="EMBL" id="AVOT02042812">
    <property type="protein sequence ID" value="MBW0538258.1"/>
    <property type="molecule type" value="Genomic_DNA"/>
</dbReference>
<protein>
    <submittedName>
        <fullName evidence="1">Uncharacterized protein</fullName>
    </submittedName>
</protein>
<proteinExistence type="predicted"/>
<evidence type="ECO:0000313" key="1">
    <source>
        <dbReference type="EMBL" id="MBW0538258.1"/>
    </source>
</evidence>
<dbReference type="AlphaFoldDB" id="A0A9Q3FI15"/>
<name>A0A9Q3FI15_9BASI</name>
<keyword evidence="2" id="KW-1185">Reference proteome</keyword>
<reference evidence="1" key="1">
    <citation type="submission" date="2021-03" db="EMBL/GenBank/DDBJ databases">
        <title>Draft genome sequence of rust myrtle Austropuccinia psidii MF-1, a brazilian biotype.</title>
        <authorList>
            <person name="Quecine M.C."/>
            <person name="Pachon D.M.R."/>
            <person name="Bonatelli M.L."/>
            <person name="Correr F.H."/>
            <person name="Franceschini L.M."/>
            <person name="Leite T.F."/>
            <person name="Margarido G.R.A."/>
            <person name="Almeida C.A."/>
            <person name="Ferrarezi J.A."/>
            <person name="Labate C.A."/>
        </authorList>
    </citation>
    <scope>NUCLEOTIDE SEQUENCE</scope>
    <source>
        <strain evidence="1">MF-1</strain>
    </source>
</reference>
<evidence type="ECO:0000313" key="2">
    <source>
        <dbReference type="Proteomes" id="UP000765509"/>
    </source>
</evidence>
<comment type="caution">
    <text evidence="1">The sequence shown here is derived from an EMBL/GenBank/DDBJ whole genome shotgun (WGS) entry which is preliminary data.</text>
</comment>
<organism evidence="1 2">
    <name type="scientific">Austropuccinia psidii MF-1</name>
    <dbReference type="NCBI Taxonomy" id="1389203"/>
    <lineage>
        <taxon>Eukaryota</taxon>
        <taxon>Fungi</taxon>
        <taxon>Dikarya</taxon>
        <taxon>Basidiomycota</taxon>
        <taxon>Pucciniomycotina</taxon>
        <taxon>Pucciniomycetes</taxon>
        <taxon>Pucciniales</taxon>
        <taxon>Sphaerophragmiaceae</taxon>
        <taxon>Austropuccinia</taxon>
    </lineage>
</organism>
<gene>
    <name evidence="1" type="ORF">O181_077973</name>
</gene>
<dbReference type="Proteomes" id="UP000765509">
    <property type="component" value="Unassembled WGS sequence"/>
</dbReference>
<dbReference type="OrthoDB" id="10263554at2759"/>
<accession>A0A9Q3FI15</accession>
<sequence length="113" mass="12681">MAGVRRLNYHHEFHLKSQSSISINPSFIILSHSLLLIFSTSPSVMTRILDACIQEQDSRTRIKEIPWENSDSKAPEANLGSMLVAGKLLALMQNFSTRKSPDDDLKEDVLNNA</sequence>